<comment type="caution">
    <text evidence="1">The sequence shown here is derived from an EMBL/GenBank/DDBJ whole genome shotgun (WGS) entry which is preliminary data.</text>
</comment>
<dbReference type="OrthoDB" id="2435977at2759"/>
<keyword evidence="3" id="KW-1185">Reference proteome</keyword>
<reference evidence="1 3" key="1">
    <citation type="submission" date="2017-11" db="EMBL/GenBank/DDBJ databases">
        <title>The genome of Rhizophagus clarus HR1 reveals common genetic basis of auxotrophy among arbuscular mycorrhizal fungi.</title>
        <authorList>
            <person name="Kobayashi Y."/>
        </authorList>
    </citation>
    <scope>NUCLEOTIDE SEQUENCE [LARGE SCALE GENOMIC DNA]</scope>
    <source>
        <strain evidence="1 3">HR1</strain>
    </source>
</reference>
<evidence type="ECO:0000313" key="1">
    <source>
        <dbReference type="EMBL" id="GBB84004.1"/>
    </source>
</evidence>
<sequence>MSGSNYKKIILNIDEQKLTAVLLLVLLDIKLTFYIPEQCFIETEERRFLDNPYILQRLPAEDNSNNNTTIEINLLYKEKAANDENLKEDILAVT</sequence>
<dbReference type="EMBL" id="BEXD01000075">
    <property type="protein sequence ID" value="GBB84004.1"/>
    <property type="molecule type" value="Genomic_DNA"/>
</dbReference>
<proteinExistence type="predicted"/>
<evidence type="ECO:0000313" key="3">
    <source>
        <dbReference type="Proteomes" id="UP000247702"/>
    </source>
</evidence>
<dbReference type="EMBL" id="BLAL01000285">
    <property type="protein sequence ID" value="GES99925.1"/>
    <property type="molecule type" value="Genomic_DNA"/>
</dbReference>
<organism evidence="1 3">
    <name type="scientific">Rhizophagus clarus</name>
    <dbReference type="NCBI Taxonomy" id="94130"/>
    <lineage>
        <taxon>Eukaryota</taxon>
        <taxon>Fungi</taxon>
        <taxon>Fungi incertae sedis</taxon>
        <taxon>Mucoromycota</taxon>
        <taxon>Glomeromycotina</taxon>
        <taxon>Glomeromycetes</taxon>
        <taxon>Glomerales</taxon>
        <taxon>Glomeraceae</taxon>
        <taxon>Rhizophagus</taxon>
    </lineage>
</organism>
<gene>
    <name evidence="2" type="ORF">RCL2_002640400</name>
    <name evidence="1" type="ORF">RclHR1_10650004</name>
</gene>
<dbReference type="Proteomes" id="UP000615446">
    <property type="component" value="Unassembled WGS sequence"/>
</dbReference>
<accession>A0A2Z6QGT4</accession>
<name>A0A2Z6QGT4_9GLOM</name>
<dbReference type="AlphaFoldDB" id="A0A2Z6QGT4"/>
<protein>
    <submittedName>
        <fullName evidence="1">Uncharacterized protein</fullName>
    </submittedName>
</protein>
<reference evidence="2" key="2">
    <citation type="submission" date="2019-10" db="EMBL/GenBank/DDBJ databases">
        <title>Conservation and host-specific expression of non-tandemly repeated heterogenous ribosome RNA gene in arbuscular mycorrhizal fungi.</title>
        <authorList>
            <person name="Maeda T."/>
            <person name="Kobayashi Y."/>
            <person name="Nakagawa T."/>
            <person name="Ezawa T."/>
            <person name="Yamaguchi K."/>
            <person name="Bino T."/>
            <person name="Nishimoto Y."/>
            <person name="Shigenobu S."/>
            <person name="Kawaguchi M."/>
        </authorList>
    </citation>
    <scope>NUCLEOTIDE SEQUENCE</scope>
    <source>
        <strain evidence="2">HR1</strain>
    </source>
</reference>
<evidence type="ECO:0000313" key="2">
    <source>
        <dbReference type="EMBL" id="GES99925.1"/>
    </source>
</evidence>
<dbReference type="Proteomes" id="UP000247702">
    <property type="component" value="Unassembled WGS sequence"/>
</dbReference>